<accession>A0ABT5L8W7</accession>
<dbReference type="InterPro" id="IPR036161">
    <property type="entry name" value="RPB6/omega-like_sf"/>
</dbReference>
<evidence type="ECO:0000256" key="8">
    <source>
        <dbReference type="ARBA" id="ARBA00029924"/>
    </source>
</evidence>
<comment type="caution">
    <text evidence="10">The sequence shown here is derived from an EMBL/GenBank/DDBJ whole genome shotgun (WGS) entry which is preliminary data.</text>
</comment>
<dbReference type="InterPro" id="IPR006110">
    <property type="entry name" value="Pol_omega/Rpo6/RPB6"/>
</dbReference>
<dbReference type="EMBL" id="JANHJP010000003">
    <property type="protein sequence ID" value="MDC9031988.1"/>
    <property type="molecule type" value="Genomic_DNA"/>
</dbReference>
<evidence type="ECO:0000256" key="2">
    <source>
        <dbReference type="ARBA" id="ARBA00012418"/>
    </source>
</evidence>
<keyword evidence="5" id="KW-0808">Transferase</keyword>
<dbReference type="GO" id="GO:0000428">
    <property type="term" value="C:DNA-directed RNA polymerase complex"/>
    <property type="evidence" value="ECO:0007669"/>
    <property type="project" value="UniProtKB-KW"/>
</dbReference>
<evidence type="ECO:0000256" key="7">
    <source>
        <dbReference type="ARBA" id="ARBA00023163"/>
    </source>
</evidence>
<protein>
    <recommendedName>
        <fullName evidence="3">DNA-directed RNA polymerase subunit omega</fullName>
        <ecNumber evidence="2">2.7.7.6</ecNumber>
    </recommendedName>
    <alternativeName>
        <fullName evidence="8">Transcriptase subunit omega</fullName>
    </alternativeName>
</protein>
<evidence type="ECO:0000313" key="10">
    <source>
        <dbReference type="EMBL" id="MDC9031988.1"/>
    </source>
</evidence>
<gene>
    <name evidence="10" type="ORF">M8044_000207</name>
</gene>
<organism evidence="10 11">
    <name type="scientific">Columbia Basin potato purple top phytoplasma</name>
    <dbReference type="NCBI Taxonomy" id="307134"/>
    <lineage>
        <taxon>Bacteria</taxon>
        <taxon>Bacillati</taxon>
        <taxon>Mycoplasmatota</taxon>
        <taxon>Mollicutes</taxon>
        <taxon>Acholeplasmatales</taxon>
        <taxon>Acholeplasmataceae</taxon>
        <taxon>Candidatus Phytoplasma</taxon>
        <taxon>16SrVI (Clover proliferation group)</taxon>
    </lineage>
</organism>
<proteinExistence type="inferred from homology"/>
<comment type="catalytic activity">
    <reaction evidence="9">
        <text>RNA(n) + a ribonucleoside 5'-triphosphate = RNA(n+1) + diphosphate</text>
        <dbReference type="Rhea" id="RHEA:21248"/>
        <dbReference type="Rhea" id="RHEA-COMP:14527"/>
        <dbReference type="Rhea" id="RHEA-COMP:17342"/>
        <dbReference type="ChEBI" id="CHEBI:33019"/>
        <dbReference type="ChEBI" id="CHEBI:61557"/>
        <dbReference type="ChEBI" id="CHEBI:140395"/>
        <dbReference type="EC" id="2.7.7.6"/>
    </reaction>
</comment>
<evidence type="ECO:0000256" key="9">
    <source>
        <dbReference type="ARBA" id="ARBA00048552"/>
    </source>
</evidence>
<evidence type="ECO:0000256" key="1">
    <source>
        <dbReference type="ARBA" id="ARBA00006711"/>
    </source>
</evidence>
<evidence type="ECO:0000256" key="6">
    <source>
        <dbReference type="ARBA" id="ARBA00022695"/>
    </source>
</evidence>
<dbReference type="Gene3D" id="3.90.940.10">
    <property type="match status" value="1"/>
</dbReference>
<dbReference type="Pfam" id="PF01192">
    <property type="entry name" value="RNA_pol_Rpb6"/>
    <property type="match status" value="1"/>
</dbReference>
<keyword evidence="4 10" id="KW-0240">DNA-directed RNA polymerase</keyword>
<evidence type="ECO:0000313" key="11">
    <source>
        <dbReference type="Proteomes" id="UP001221763"/>
    </source>
</evidence>
<dbReference type="EC" id="2.7.7.6" evidence="2"/>
<dbReference type="Proteomes" id="UP001221763">
    <property type="component" value="Unassembled WGS sequence"/>
</dbReference>
<evidence type="ECO:0000256" key="3">
    <source>
        <dbReference type="ARBA" id="ARBA00013725"/>
    </source>
</evidence>
<reference evidence="10 11" key="1">
    <citation type="journal article" date="2023" name="Plant">
        <title>Draft Genome Sequence Resource of CBPPT1, a 'Candidatus Phytoplasma trifolii'-Related Strain Associated with Potato Purple Top Disease in the Columbia Basin, U.S.A.</title>
        <authorList>
            <person name="Wei W."/>
            <person name="Shao J."/>
            <person name="Bottner-Parker K.D."/>
            <person name="Zhao Y."/>
        </authorList>
    </citation>
    <scope>NUCLEOTIDE SEQUENCE [LARGE SCALE GENOMIC DNA]</scope>
    <source>
        <strain evidence="10 11">CBPPT1</strain>
    </source>
</reference>
<dbReference type="SMART" id="SM01409">
    <property type="entry name" value="RNA_pol_Rpb6"/>
    <property type="match status" value="1"/>
</dbReference>
<dbReference type="RefSeq" id="WP_273585206.1">
    <property type="nucleotide sequence ID" value="NZ_JANHJP010000003.1"/>
</dbReference>
<comment type="similarity">
    <text evidence="1">Belongs to the RNA polymerase subunit omega family.</text>
</comment>
<dbReference type="NCBIfam" id="TIGR00690">
    <property type="entry name" value="rpoZ"/>
    <property type="match status" value="1"/>
</dbReference>
<name>A0ABT5L8W7_9MOLU</name>
<sequence>MLVEKKEGLNNPSIDKLLKRIDSKYKLAYLSSKIAHVIEDLKLDVSDVEGNKILSKALSEIINGNFKIIFK</sequence>
<keyword evidence="11" id="KW-1185">Reference proteome</keyword>
<dbReference type="SUPFAM" id="SSF63562">
    <property type="entry name" value="RPB6/omega subunit-like"/>
    <property type="match status" value="1"/>
</dbReference>
<evidence type="ECO:0000256" key="4">
    <source>
        <dbReference type="ARBA" id="ARBA00022478"/>
    </source>
</evidence>
<evidence type="ECO:0000256" key="5">
    <source>
        <dbReference type="ARBA" id="ARBA00022679"/>
    </source>
</evidence>
<keyword evidence="6" id="KW-0548">Nucleotidyltransferase</keyword>
<dbReference type="InterPro" id="IPR003716">
    <property type="entry name" value="DNA-dir_RNA_pol_omega"/>
</dbReference>
<keyword evidence="7" id="KW-0804">Transcription</keyword>